<dbReference type="Proteomes" id="UP000616885">
    <property type="component" value="Unassembled WGS sequence"/>
</dbReference>
<accession>A0A8H7NDP0</accession>
<dbReference type="Gene3D" id="1.20.1250.20">
    <property type="entry name" value="MFS general substrate transporter like domains"/>
    <property type="match status" value="1"/>
</dbReference>
<feature type="transmembrane region" description="Helical" evidence="7">
    <location>
        <begin position="289"/>
        <end position="309"/>
    </location>
</feature>
<keyword evidence="5 7" id="KW-0472">Membrane</keyword>
<evidence type="ECO:0000256" key="5">
    <source>
        <dbReference type="ARBA" id="ARBA00023136"/>
    </source>
</evidence>
<feature type="region of interest" description="Disordered" evidence="6">
    <location>
        <begin position="599"/>
        <end position="621"/>
    </location>
</feature>
<feature type="transmembrane region" description="Helical" evidence="7">
    <location>
        <begin position="161"/>
        <end position="180"/>
    </location>
</feature>
<feature type="region of interest" description="Disordered" evidence="6">
    <location>
        <begin position="1"/>
        <end position="84"/>
    </location>
</feature>
<dbReference type="PANTHER" id="PTHR43791:SF27">
    <property type="entry name" value="TRANSPORTER, PUTATIVE (AFU_ORTHOLOGUE AFUA_2G15730)-RELATED"/>
    <property type="match status" value="1"/>
</dbReference>
<feature type="compositionally biased region" description="Low complexity" evidence="6">
    <location>
        <begin position="385"/>
        <end position="397"/>
    </location>
</feature>
<evidence type="ECO:0008006" key="10">
    <source>
        <dbReference type="Google" id="ProtNLM"/>
    </source>
</evidence>
<evidence type="ECO:0000256" key="1">
    <source>
        <dbReference type="ARBA" id="ARBA00004141"/>
    </source>
</evidence>
<feature type="transmembrane region" description="Helical" evidence="7">
    <location>
        <begin position="489"/>
        <end position="514"/>
    </location>
</feature>
<proteinExistence type="predicted"/>
<feature type="compositionally biased region" description="Acidic residues" evidence="6">
    <location>
        <begin position="66"/>
        <end position="83"/>
    </location>
</feature>
<dbReference type="FunFam" id="1.20.1250.20:FF:000018">
    <property type="entry name" value="MFS transporter permease"/>
    <property type="match status" value="1"/>
</dbReference>
<reference evidence="8" key="1">
    <citation type="submission" date="2020-10" db="EMBL/GenBank/DDBJ databases">
        <title>High-Quality Genome Resource of Clonostachys rosea strain S41 by Oxford Nanopore Long-Read Sequencing.</title>
        <authorList>
            <person name="Wang H."/>
        </authorList>
    </citation>
    <scope>NUCLEOTIDE SEQUENCE</scope>
    <source>
        <strain evidence="8">S41</strain>
    </source>
</reference>
<dbReference type="GO" id="GO:0016020">
    <property type="term" value="C:membrane"/>
    <property type="evidence" value="ECO:0007669"/>
    <property type="project" value="UniProtKB-SubCell"/>
</dbReference>
<keyword evidence="4 7" id="KW-1133">Transmembrane helix</keyword>
<dbReference type="AlphaFoldDB" id="A0A8H7NDP0"/>
<feature type="transmembrane region" description="Helical" evidence="7">
    <location>
        <begin position="321"/>
        <end position="343"/>
    </location>
</feature>
<feature type="compositionally biased region" description="Polar residues" evidence="6">
    <location>
        <begin position="1"/>
        <end position="13"/>
    </location>
</feature>
<keyword evidence="3 7" id="KW-0812">Transmembrane</keyword>
<comment type="subcellular location">
    <subcellularLocation>
        <location evidence="1">Membrane</location>
        <topology evidence="1">Multi-pass membrane protein</topology>
    </subcellularLocation>
</comment>
<evidence type="ECO:0000256" key="7">
    <source>
        <dbReference type="SAM" id="Phobius"/>
    </source>
</evidence>
<feature type="compositionally biased region" description="Low complexity" evidence="6">
    <location>
        <begin position="360"/>
        <end position="369"/>
    </location>
</feature>
<evidence type="ECO:0000256" key="4">
    <source>
        <dbReference type="ARBA" id="ARBA00022989"/>
    </source>
</evidence>
<dbReference type="SUPFAM" id="SSF103473">
    <property type="entry name" value="MFS general substrate transporter"/>
    <property type="match status" value="2"/>
</dbReference>
<organism evidence="8 9">
    <name type="scientific">Bionectria ochroleuca</name>
    <name type="common">Gliocladium roseum</name>
    <dbReference type="NCBI Taxonomy" id="29856"/>
    <lineage>
        <taxon>Eukaryota</taxon>
        <taxon>Fungi</taxon>
        <taxon>Dikarya</taxon>
        <taxon>Ascomycota</taxon>
        <taxon>Pezizomycotina</taxon>
        <taxon>Sordariomycetes</taxon>
        <taxon>Hypocreomycetidae</taxon>
        <taxon>Hypocreales</taxon>
        <taxon>Bionectriaceae</taxon>
        <taxon>Clonostachys</taxon>
    </lineage>
</organism>
<dbReference type="GO" id="GO:0022857">
    <property type="term" value="F:transmembrane transporter activity"/>
    <property type="evidence" value="ECO:0007669"/>
    <property type="project" value="InterPro"/>
</dbReference>
<gene>
    <name evidence="8" type="ORF">IM811_012448</name>
</gene>
<evidence type="ECO:0000313" key="8">
    <source>
        <dbReference type="EMBL" id="KAF9753690.1"/>
    </source>
</evidence>
<comment type="caution">
    <text evidence="8">The sequence shown here is derived from an EMBL/GenBank/DDBJ whole genome shotgun (WGS) entry which is preliminary data.</text>
</comment>
<feature type="transmembrane region" description="Helical" evidence="7">
    <location>
        <begin position="200"/>
        <end position="218"/>
    </location>
</feature>
<keyword evidence="2" id="KW-0813">Transport</keyword>
<dbReference type="InterPro" id="IPR011701">
    <property type="entry name" value="MFS"/>
</dbReference>
<feature type="transmembrane region" description="Helical" evidence="7">
    <location>
        <begin position="254"/>
        <end position="277"/>
    </location>
</feature>
<dbReference type="InterPro" id="IPR036259">
    <property type="entry name" value="MFS_trans_sf"/>
</dbReference>
<feature type="compositionally biased region" description="Low complexity" evidence="6">
    <location>
        <begin position="418"/>
        <end position="429"/>
    </location>
</feature>
<sequence length="621" mass="69022">MAGYNQNYLTPASGQEPGESFAQTGAEFSLDDSEIGSPGYLATPTRSPGFRPGHISPSFAQTGAELDLDDSDEEDDEDEDEDGFDLRSEVVGNAGPAAEVYQMVEQNQARRDLTVERPWEGNELMSPRPDMRNNSTSSVASFQLYTPDEEIAVRRKLDRKLVLFVALLFLLSFLDRSNIGNARIAGMDKDLQTKPPRDDWYDWSLTAFYISYISFEWMALLWRLIPAHKFVCGIVIAWGATAALQSIAPSYPVLIFFRVVLGISEAGFTGIPFYLSFFFKRDELAFRTAMFISAAPLATSFASSLAWVIVKCAELSPIAPWRLLFLIEGFPSVIAGVIAFRVIPDSPRPCLTSPSASVKSPGCASAARSRPPPSPTRRRTRAAARARPSSPSSATPSPGSPPPCSSSPTWPTPPSPSSSPRSSLRWASTTSPPRPSARPLPRRLFPRPRHRPPLRPLPHPDRAHRPPRYCFCRRVRHPRRRGAHEALPFFRYVAVYPAAAGFFNVVTLIITWSINNQANQSRQGGGFALLQLIGQCGPLVGTRLYPVKDGPYYAHGMRTCFWAMLGVAILAIVLRVYMSYQNRKMDRLEKERASQLVDEEEEGLVGNGRRQTQPDSFRYML</sequence>
<feature type="transmembrane region" description="Helical" evidence="7">
    <location>
        <begin position="230"/>
        <end position="248"/>
    </location>
</feature>
<evidence type="ECO:0000256" key="2">
    <source>
        <dbReference type="ARBA" id="ARBA00022448"/>
    </source>
</evidence>
<feature type="compositionally biased region" description="Basic residues" evidence="6">
    <location>
        <begin position="440"/>
        <end position="453"/>
    </location>
</feature>
<protein>
    <recommendedName>
        <fullName evidence="10">Major facilitator superfamily (MFS) profile domain-containing protein</fullName>
    </recommendedName>
</protein>
<evidence type="ECO:0000313" key="9">
    <source>
        <dbReference type="Proteomes" id="UP000616885"/>
    </source>
</evidence>
<evidence type="ECO:0000256" key="6">
    <source>
        <dbReference type="SAM" id="MobiDB-lite"/>
    </source>
</evidence>
<feature type="region of interest" description="Disordered" evidence="6">
    <location>
        <begin position="351"/>
        <end position="461"/>
    </location>
</feature>
<feature type="compositionally biased region" description="Pro residues" evidence="6">
    <location>
        <begin position="398"/>
        <end position="417"/>
    </location>
</feature>
<dbReference type="Pfam" id="PF07690">
    <property type="entry name" value="MFS_1"/>
    <property type="match status" value="1"/>
</dbReference>
<dbReference type="PANTHER" id="PTHR43791">
    <property type="entry name" value="PERMEASE-RELATED"/>
    <property type="match status" value="1"/>
</dbReference>
<name>A0A8H7NDP0_BIOOC</name>
<dbReference type="EMBL" id="JADCTT010000004">
    <property type="protein sequence ID" value="KAF9753690.1"/>
    <property type="molecule type" value="Genomic_DNA"/>
</dbReference>
<feature type="transmembrane region" description="Helical" evidence="7">
    <location>
        <begin position="561"/>
        <end position="580"/>
    </location>
</feature>
<evidence type="ECO:0000256" key="3">
    <source>
        <dbReference type="ARBA" id="ARBA00022692"/>
    </source>
</evidence>